<name>A0A9W3URK7_9CAUD</name>
<evidence type="ECO:0000259" key="1">
    <source>
        <dbReference type="Pfam" id="PF13614"/>
    </source>
</evidence>
<dbReference type="Pfam" id="PF13614">
    <property type="entry name" value="AAA_31"/>
    <property type="match status" value="1"/>
</dbReference>
<sequence>MSALAKILETHQKVVEEGFVRDGALRYRSYAVSTLRGGVGKSTLSFNLAYEMAAQRSLLIADMCAQCNLSENLLRNADPEVTIVSALQPMLLGPAFGTKPSDLSYRVSSYCDAFKTRKPAYCIPGNAEMFSFPSTLYQQLQLAHSGTGNQKVKAVKALLESLKVILDEECKAKNLDGILMDTSPFYAGGTHLAWCAADAIIIPVRVDEHSIDSLELTLELLANDNKDFALWNQRAGGRETPKVAAIVMTMVGSKSQQKATPDRASRMYIERALSIAEQHPTLFGYDDPADAFVITDDFVSSGRISGAKSIPISRLKVGSFHMVEGKRLQVNSSAERYQKELAYLVSIL</sequence>
<protein>
    <submittedName>
        <fullName evidence="2">ParA family protein</fullName>
    </submittedName>
</protein>
<dbReference type="CDD" id="cd02042">
    <property type="entry name" value="ParAB_family"/>
    <property type="match status" value="1"/>
</dbReference>
<organism evidence="2 3">
    <name type="scientific">Ralstonia phage RsoM1USA</name>
    <dbReference type="NCBI Taxonomy" id="2991867"/>
    <lineage>
        <taxon>Viruses</taxon>
        <taxon>Duplodnaviria</taxon>
        <taxon>Heunggongvirae</taxon>
        <taxon>Uroviricota</taxon>
        <taxon>Caudoviricetes</taxon>
        <taxon>Peduoviridae</taxon>
        <taxon>Aresaunavirus</taxon>
        <taxon>Aresaunavirus RsoM1USA</taxon>
    </lineage>
</organism>
<dbReference type="SUPFAM" id="SSF52540">
    <property type="entry name" value="P-loop containing nucleoside triphosphate hydrolases"/>
    <property type="match status" value="1"/>
</dbReference>
<evidence type="ECO:0000313" key="2">
    <source>
        <dbReference type="EMBL" id="AVP40047.1"/>
    </source>
</evidence>
<accession>A0A9W3URK7</accession>
<dbReference type="PANTHER" id="PTHR13696:SF99">
    <property type="entry name" value="COBYRINIC ACID AC-DIAMIDE SYNTHASE"/>
    <property type="match status" value="1"/>
</dbReference>
<dbReference type="EMBL" id="MG747435">
    <property type="protein sequence ID" value="AVP40047.1"/>
    <property type="molecule type" value="Genomic_DNA"/>
</dbReference>
<dbReference type="PANTHER" id="PTHR13696">
    <property type="entry name" value="P-LOOP CONTAINING NUCLEOSIDE TRIPHOSPHATE HYDROLASE"/>
    <property type="match status" value="1"/>
</dbReference>
<dbReference type="InterPro" id="IPR027417">
    <property type="entry name" value="P-loop_NTPase"/>
</dbReference>
<dbReference type="Proteomes" id="UP000306261">
    <property type="component" value="Segment"/>
</dbReference>
<gene>
    <name evidence="2" type="ORF">RsoM1USA_57</name>
</gene>
<dbReference type="InterPro" id="IPR025669">
    <property type="entry name" value="AAA_dom"/>
</dbReference>
<dbReference type="InterPro" id="IPR050678">
    <property type="entry name" value="DNA_Partitioning_ATPase"/>
</dbReference>
<feature type="domain" description="AAA" evidence="1">
    <location>
        <begin position="31"/>
        <end position="219"/>
    </location>
</feature>
<evidence type="ECO:0000313" key="3">
    <source>
        <dbReference type="Proteomes" id="UP000306261"/>
    </source>
</evidence>
<proteinExistence type="predicted"/>
<reference evidence="2 3" key="1">
    <citation type="submission" date="2018-01" db="EMBL/GenBank/DDBJ databases">
        <authorList>
            <person name="Addy H.S."/>
            <person name="Ahmad A.A."/>
            <person name="Huang Q."/>
        </authorList>
    </citation>
    <scope>NUCLEOTIDE SEQUENCE [LARGE SCALE GENOMIC DNA]</scope>
</reference>
<dbReference type="Gene3D" id="3.40.50.300">
    <property type="entry name" value="P-loop containing nucleotide triphosphate hydrolases"/>
    <property type="match status" value="1"/>
</dbReference>
<keyword evidence="3" id="KW-1185">Reference proteome</keyword>